<proteinExistence type="inferred from homology"/>
<evidence type="ECO:0000256" key="3">
    <source>
        <dbReference type="ARBA" id="ARBA00022532"/>
    </source>
</evidence>
<evidence type="ECO:0000313" key="9">
    <source>
        <dbReference type="Proteomes" id="UP001500618"/>
    </source>
</evidence>
<feature type="binding site" description="in site B" evidence="5">
    <location>
        <begin position="133"/>
        <end position="136"/>
    </location>
    <ligand>
        <name>substrate</name>
    </ligand>
</feature>
<dbReference type="Gene3D" id="1.10.275.10">
    <property type="entry name" value="Fumarase/aspartase (N-terminal domain)"/>
    <property type="match status" value="1"/>
</dbReference>
<feature type="active site" description="Proton donor/acceptor" evidence="5">
    <location>
        <position position="192"/>
    </location>
</feature>
<keyword evidence="3 5" id="KW-0816">Tricarboxylic acid cycle</keyword>
<protein>
    <recommendedName>
        <fullName evidence="5">Fumarate hydratase class II</fullName>
        <shortName evidence="5">Fumarase C</shortName>
        <ecNumber evidence="5">4.2.1.2</ecNumber>
    </recommendedName>
    <alternativeName>
        <fullName evidence="5">Aerobic fumarase</fullName>
    </alternativeName>
    <alternativeName>
        <fullName evidence="5">Iron-independent fumarase</fullName>
    </alternativeName>
</protein>
<comment type="function">
    <text evidence="5">Involved in the TCA cycle. Catalyzes the stereospecific interconversion of fumarate to L-malate.</text>
</comment>
<dbReference type="Proteomes" id="UP001500618">
    <property type="component" value="Unassembled WGS sequence"/>
</dbReference>
<dbReference type="Pfam" id="PF00206">
    <property type="entry name" value="Lyase_1"/>
    <property type="match status" value="1"/>
</dbReference>
<evidence type="ECO:0000313" key="8">
    <source>
        <dbReference type="EMBL" id="GAA1707422.1"/>
    </source>
</evidence>
<dbReference type="Pfam" id="PF10415">
    <property type="entry name" value="FumaraseC_C"/>
    <property type="match status" value="1"/>
</dbReference>
<dbReference type="InterPro" id="IPR024083">
    <property type="entry name" value="Fumarase/histidase_N"/>
</dbReference>
<evidence type="ECO:0000256" key="4">
    <source>
        <dbReference type="ARBA" id="ARBA00023239"/>
    </source>
</evidence>
<dbReference type="Gene3D" id="1.20.200.10">
    <property type="entry name" value="Fumarase/aspartase (Central domain)"/>
    <property type="match status" value="1"/>
</dbReference>
<comment type="caution">
    <text evidence="8">The sequence shown here is derived from an EMBL/GenBank/DDBJ whole genome shotgun (WGS) entry which is preliminary data.</text>
</comment>
<name>A0ABN2ILI7_9ACTN</name>
<keyword evidence="4 5" id="KW-0456">Lyase</keyword>
<dbReference type="PANTHER" id="PTHR11444:SF22">
    <property type="entry name" value="FUMARATE HYDRATASE CLASS II"/>
    <property type="match status" value="1"/>
</dbReference>
<comment type="subcellular location">
    <subcellularLocation>
        <location evidence="5">Cytoplasm</location>
    </subcellularLocation>
</comment>
<comment type="miscellaneous">
    <text evidence="5">There are 2 substrate-binding sites: the catalytic A site, and the non-catalytic B site that may play a role in the transfer of substrate or product between the active site and the solvent. Alternatively, the B site may bind allosteric effectors.</text>
</comment>
<feature type="domain" description="Fumarate lyase N-terminal" evidence="6">
    <location>
        <begin position="22"/>
        <end position="346"/>
    </location>
</feature>
<feature type="binding site" evidence="5">
    <location>
        <position position="191"/>
    </location>
    <ligand>
        <name>substrate</name>
    </ligand>
</feature>
<organism evidence="8 9">
    <name type="scientific">Fodinicola feengrottensis</name>
    <dbReference type="NCBI Taxonomy" id="435914"/>
    <lineage>
        <taxon>Bacteria</taxon>
        <taxon>Bacillati</taxon>
        <taxon>Actinomycetota</taxon>
        <taxon>Actinomycetes</taxon>
        <taxon>Mycobacteriales</taxon>
        <taxon>Fodinicola</taxon>
    </lineage>
</organism>
<sequence length="475" mass="49895">MATNTSAEDGEQQYRIEHDTMGEVRVPIGARWRAQTQRAVQNFPISGRTLEPAHIAALARIKAAAAKVNAKLKVIDADMAAAIQESAAEVAAGEWDAQFPIDIFQTGSGTSSNMNTNEVLATLASQKLGRAVHPNDHVNASQSSNDVFPSSIHIAATDAVVRDLIPALQHLAKSLRGKEKKFADVVKPGRTHLMDATPVTLGQEFGGYATQVERGVERLAASLPRLAELPLGGTAVGTGINTPPGFSAAVIAELAEATELPLTEAVDHFEAQGARDGLVEASGQLRTIAVGLFKIANDIRWLGSGPRTGLGEISLPDLQPGSSIMPGKVNPVICEAVRQVCAQVIGNDATVAFGGATGDFELNVMLPVIAANLLESIRLLANVSRLFADKCVDGITANVDRAHQLAGSSPSVVTPLNRYIGYESAAKVAKHAIAQGQTIREAVFDLGFVADQPGEGVVTEAQLDAALDLLSMTHP</sequence>
<comment type="subunit">
    <text evidence="5">Homotetramer.</text>
</comment>
<feature type="active site" evidence="5">
    <location>
        <position position="322"/>
    </location>
</feature>
<feature type="domain" description="Fumarase C C-terminal" evidence="7">
    <location>
        <begin position="413"/>
        <end position="474"/>
    </location>
</feature>
<evidence type="ECO:0000259" key="7">
    <source>
        <dbReference type="Pfam" id="PF10415"/>
    </source>
</evidence>
<evidence type="ECO:0000256" key="1">
    <source>
        <dbReference type="ARBA" id="ARBA00009084"/>
    </source>
</evidence>
<dbReference type="InterPro" id="IPR018951">
    <property type="entry name" value="Fumarase_C_C"/>
</dbReference>
<dbReference type="HAMAP" id="MF_00743">
    <property type="entry name" value="FumaraseC"/>
    <property type="match status" value="1"/>
</dbReference>
<comment type="catalytic activity">
    <reaction evidence="5">
        <text>(S)-malate = fumarate + H2O</text>
        <dbReference type="Rhea" id="RHEA:12460"/>
        <dbReference type="ChEBI" id="CHEBI:15377"/>
        <dbReference type="ChEBI" id="CHEBI:15589"/>
        <dbReference type="ChEBI" id="CHEBI:29806"/>
        <dbReference type="EC" id="4.2.1.2"/>
    </reaction>
</comment>
<evidence type="ECO:0000256" key="5">
    <source>
        <dbReference type="HAMAP-Rule" id="MF_00743"/>
    </source>
</evidence>
<dbReference type="PRINTS" id="PR00145">
    <property type="entry name" value="ARGSUCLYASE"/>
</dbReference>
<dbReference type="PANTHER" id="PTHR11444">
    <property type="entry name" value="ASPARTATEAMMONIA/ARGININOSUCCINATE/ADENYLOSUCCINATE LYASE"/>
    <property type="match status" value="1"/>
</dbReference>
<comment type="similarity">
    <text evidence="1 5">Belongs to the class-II fumarase/aspartase family. Fumarase subfamily.</text>
</comment>
<dbReference type="InterPro" id="IPR000362">
    <property type="entry name" value="Fumarate_lyase_fam"/>
</dbReference>
<dbReference type="EC" id="4.2.1.2" evidence="5"/>
<accession>A0ABN2ILI7</accession>
<dbReference type="InterPro" id="IPR020557">
    <property type="entry name" value="Fumarate_lyase_CS"/>
</dbReference>
<dbReference type="SUPFAM" id="SSF48557">
    <property type="entry name" value="L-aspartase-like"/>
    <property type="match status" value="1"/>
</dbReference>
<reference evidence="8 9" key="1">
    <citation type="journal article" date="2019" name="Int. J. Syst. Evol. Microbiol.">
        <title>The Global Catalogue of Microorganisms (GCM) 10K type strain sequencing project: providing services to taxonomists for standard genome sequencing and annotation.</title>
        <authorList>
            <consortium name="The Broad Institute Genomics Platform"/>
            <consortium name="The Broad Institute Genome Sequencing Center for Infectious Disease"/>
            <person name="Wu L."/>
            <person name="Ma J."/>
        </authorList>
    </citation>
    <scope>NUCLEOTIDE SEQUENCE [LARGE SCALE GENOMIC DNA]</scope>
    <source>
        <strain evidence="8 9">JCM 14718</strain>
    </source>
</reference>
<dbReference type="PROSITE" id="PS00163">
    <property type="entry name" value="FUMARATE_LYASES"/>
    <property type="match status" value="1"/>
</dbReference>
<dbReference type="InterPro" id="IPR022761">
    <property type="entry name" value="Fumarate_lyase_N"/>
</dbReference>
<keyword evidence="2 5" id="KW-0963">Cytoplasm</keyword>
<comment type="pathway">
    <text evidence="5">Carbohydrate metabolism; tricarboxylic acid cycle; (S)-malate from fumarate: step 1/1.</text>
</comment>
<feature type="binding site" evidence="5">
    <location>
        <begin position="108"/>
        <end position="110"/>
    </location>
    <ligand>
        <name>substrate</name>
    </ligand>
</feature>
<dbReference type="CDD" id="cd01362">
    <property type="entry name" value="Fumarase_classII"/>
    <property type="match status" value="1"/>
</dbReference>
<dbReference type="Gene3D" id="1.10.40.30">
    <property type="entry name" value="Fumarase/aspartase (C-terminal domain)"/>
    <property type="match status" value="1"/>
</dbReference>
<feature type="binding site" evidence="5">
    <location>
        <position position="323"/>
    </location>
    <ligand>
        <name>substrate</name>
    </ligand>
</feature>
<keyword evidence="9" id="KW-1185">Reference proteome</keyword>
<feature type="binding site" evidence="5">
    <location>
        <begin position="328"/>
        <end position="330"/>
    </location>
    <ligand>
        <name>substrate</name>
    </ligand>
</feature>
<gene>
    <name evidence="5" type="primary">fumC</name>
    <name evidence="8" type="ORF">GCM10009765_66110</name>
</gene>
<evidence type="ECO:0000256" key="2">
    <source>
        <dbReference type="ARBA" id="ARBA00022490"/>
    </source>
</evidence>
<dbReference type="RefSeq" id="WP_163573291.1">
    <property type="nucleotide sequence ID" value="NZ_BAAANY010000031.1"/>
</dbReference>
<feature type="binding site" evidence="5">
    <location>
        <begin position="143"/>
        <end position="145"/>
    </location>
    <ligand>
        <name>substrate</name>
    </ligand>
</feature>
<feature type="site" description="Important for catalytic activity" evidence="5">
    <location>
        <position position="335"/>
    </location>
</feature>
<dbReference type="InterPro" id="IPR008948">
    <property type="entry name" value="L-Aspartase-like"/>
</dbReference>
<dbReference type="EMBL" id="BAAANY010000031">
    <property type="protein sequence ID" value="GAA1707422.1"/>
    <property type="molecule type" value="Genomic_DNA"/>
</dbReference>
<evidence type="ECO:0000259" key="6">
    <source>
        <dbReference type="Pfam" id="PF00206"/>
    </source>
</evidence>
<dbReference type="InterPro" id="IPR005677">
    <property type="entry name" value="Fum_hydII"/>
</dbReference>
<dbReference type="NCBIfam" id="NF008909">
    <property type="entry name" value="PRK12273.1"/>
    <property type="match status" value="1"/>
</dbReference>
<dbReference type="PRINTS" id="PR00149">
    <property type="entry name" value="FUMRATELYASE"/>
</dbReference>